<gene>
    <name evidence="2" type="ORF">XELAEV_18046887mg</name>
</gene>
<evidence type="ECO:0000313" key="2">
    <source>
        <dbReference type="EMBL" id="OCT60865.1"/>
    </source>
</evidence>
<protein>
    <submittedName>
        <fullName evidence="2">Uncharacterized protein</fullName>
    </submittedName>
</protein>
<evidence type="ECO:0000256" key="1">
    <source>
        <dbReference type="SAM" id="MobiDB-lite"/>
    </source>
</evidence>
<feature type="compositionally biased region" description="Basic and acidic residues" evidence="1">
    <location>
        <begin position="21"/>
        <end position="50"/>
    </location>
</feature>
<sequence>MDLLGDRDRGTYSKSHKRKGVREELDAQKTRIKEHQSHKRQTEREELGVGHTCHEARCKCKLPGATKIAPGNF</sequence>
<proteinExistence type="predicted"/>
<dbReference type="AlphaFoldDB" id="A0A974BU72"/>
<name>A0A974BU72_XENLA</name>
<reference evidence="3" key="1">
    <citation type="journal article" date="2016" name="Nature">
        <title>Genome evolution in the allotetraploid frog Xenopus laevis.</title>
        <authorList>
            <person name="Session A.M."/>
            <person name="Uno Y."/>
            <person name="Kwon T."/>
            <person name="Chapman J.A."/>
            <person name="Toyoda A."/>
            <person name="Takahashi S."/>
            <person name="Fukui A."/>
            <person name="Hikosaka A."/>
            <person name="Suzuki A."/>
            <person name="Kondo M."/>
            <person name="van Heeringen S.J."/>
            <person name="Quigley I."/>
            <person name="Heinz S."/>
            <person name="Ogino H."/>
            <person name="Ochi H."/>
            <person name="Hellsten U."/>
            <person name="Lyons J.B."/>
            <person name="Simakov O."/>
            <person name="Putnam N."/>
            <person name="Stites J."/>
            <person name="Kuroki Y."/>
            <person name="Tanaka T."/>
            <person name="Michiue T."/>
            <person name="Watanabe M."/>
            <person name="Bogdanovic O."/>
            <person name="Lister R."/>
            <person name="Georgiou G."/>
            <person name="Paranjpe S.S."/>
            <person name="van Kruijsbergen I."/>
            <person name="Shu S."/>
            <person name="Carlson J."/>
            <person name="Kinoshita T."/>
            <person name="Ohta Y."/>
            <person name="Mawaribuchi S."/>
            <person name="Jenkins J."/>
            <person name="Grimwood J."/>
            <person name="Schmutz J."/>
            <person name="Mitros T."/>
            <person name="Mozaffari S.V."/>
            <person name="Suzuki Y."/>
            <person name="Haramoto Y."/>
            <person name="Yamamoto T.S."/>
            <person name="Takagi C."/>
            <person name="Heald R."/>
            <person name="Miller K."/>
            <person name="Haudenschild C."/>
            <person name="Kitzman J."/>
            <person name="Nakayama T."/>
            <person name="Izutsu Y."/>
            <person name="Robert J."/>
            <person name="Fortriede J."/>
            <person name="Burns K."/>
            <person name="Lotay V."/>
            <person name="Karimi K."/>
            <person name="Yasuoka Y."/>
            <person name="Dichmann D.S."/>
            <person name="Flajnik M.F."/>
            <person name="Houston D.W."/>
            <person name="Shendure J."/>
            <person name="DuPasquier L."/>
            <person name="Vize P.D."/>
            <person name="Zorn A.M."/>
            <person name="Ito M."/>
            <person name="Marcotte E.M."/>
            <person name="Wallingford J.B."/>
            <person name="Ito Y."/>
            <person name="Asashima M."/>
            <person name="Ueno N."/>
            <person name="Matsuda Y."/>
            <person name="Veenstra G.J."/>
            <person name="Fujiyama A."/>
            <person name="Harland R.M."/>
            <person name="Taira M."/>
            <person name="Rokhsar D.S."/>
        </authorList>
    </citation>
    <scope>NUCLEOTIDE SEQUENCE [LARGE SCALE GENOMIC DNA]</scope>
    <source>
        <strain evidence="3">J</strain>
    </source>
</reference>
<organism evidence="2 3">
    <name type="scientific">Xenopus laevis</name>
    <name type="common">African clawed frog</name>
    <dbReference type="NCBI Taxonomy" id="8355"/>
    <lineage>
        <taxon>Eukaryota</taxon>
        <taxon>Metazoa</taxon>
        <taxon>Chordata</taxon>
        <taxon>Craniata</taxon>
        <taxon>Vertebrata</taxon>
        <taxon>Euteleostomi</taxon>
        <taxon>Amphibia</taxon>
        <taxon>Batrachia</taxon>
        <taxon>Anura</taxon>
        <taxon>Pipoidea</taxon>
        <taxon>Pipidae</taxon>
        <taxon>Xenopodinae</taxon>
        <taxon>Xenopus</taxon>
        <taxon>Xenopus</taxon>
    </lineage>
</organism>
<dbReference type="EMBL" id="CM004483">
    <property type="protein sequence ID" value="OCT60865.1"/>
    <property type="molecule type" value="Genomic_DNA"/>
</dbReference>
<accession>A0A974BU72</accession>
<evidence type="ECO:0000313" key="3">
    <source>
        <dbReference type="Proteomes" id="UP000694892"/>
    </source>
</evidence>
<feature type="region of interest" description="Disordered" evidence="1">
    <location>
        <begin position="1"/>
        <end position="50"/>
    </location>
</feature>
<feature type="compositionally biased region" description="Basic and acidic residues" evidence="1">
    <location>
        <begin position="1"/>
        <end position="11"/>
    </location>
</feature>
<dbReference type="Proteomes" id="UP000694892">
    <property type="component" value="Chromosome 9_10S"/>
</dbReference>